<dbReference type="OrthoDB" id="7595322at2"/>
<protein>
    <recommendedName>
        <fullName evidence="4">Phage terminase small subunit P27 family</fullName>
    </recommendedName>
</protein>
<accession>A0A2V1P733</accession>
<dbReference type="Proteomes" id="UP000245293">
    <property type="component" value="Unassembled WGS sequence"/>
</dbReference>
<evidence type="ECO:0000313" key="3">
    <source>
        <dbReference type="Proteomes" id="UP000245293"/>
    </source>
</evidence>
<proteinExistence type="predicted"/>
<dbReference type="Pfam" id="PF05119">
    <property type="entry name" value="Terminase_4"/>
    <property type="match status" value="1"/>
</dbReference>
<gene>
    <name evidence="2" type="ORF">DFK10_02025</name>
</gene>
<reference evidence="3" key="1">
    <citation type="submission" date="2018-05" db="EMBL/GenBank/DDBJ databases">
        <authorList>
            <person name="Du Z."/>
            <person name="Wang X."/>
        </authorList>
    </citation>
    <scope>NUCLEOTIDE SEQUENCE [LARGE SCALE GENOMIC DNA]</scope>
    <source>
        <strain evidence="3">WDS4C29</strain>
    </source>
</reference>
<evidence type="ECO:0008006" key="4">
    <source>
        <dbReference type="Google" id="ProtNLM"/>
    </source>
</evidence>
<feature type="region of interest" description="Disordered" evidence="1">
    <location>
        <begin position="91"/>
        <end position="114"/>
    </location>
</feature>
<organism evidence="2 3">
    <name type="scientific">Salibaculum griseiflavum</name>
    <dbReference type="NCBI Taxonomy" id="1914409"/>
    <lineage>
        <taxon>Bacteria</taxon>
        <taxon>Pseudomonadati</taxon>
        <taxon>Pseudomonadota</taxon>
        <taxon>Alphaproteobacteria</taxon>
        <taxon>Rhodobacterales</taxon>
        <taxon>Roseobacteraceae</taxon>
        <taxon>Salibaculum</taxon>
    </lineage>
</organism>
<dbReference type="RefSeq" id="WP_109386085.1">
    <property type="nucleotide sequence ID" value="NZ_QETF01000002.1"/>
</dbReference>
<name>A0A2V1P733_9RHOB</name>
<comment type="caution">
    <text evidence="2">The sequence shown here is derived from an EMBL/GenBank/DDBJ whole genome shotgun (WGS) entry which is preliminary data.</text>
</comment>
<keyword evidence="3" id="KW-1185">Reference proteome</keyword>
<evidence type="ECO:0000313" key="2">
    <source>
        <dbReference type="EMBL" id="PWG18323.1"/>
    </source>
</evidence>
<dbReference type="AlphaFoldDB" id="A0A2V1P733"/>
<evidence type="ECO:0000256" key="1">
    <source>
        <dbReference type="SAM" id="MobiDB-lite"/>
    </source>
</evidence>
<dbReference type="EMBL" id="QETF01000002">
    <property type="protein sequence ID" value="PWG18323.1"/>
    <property type="molecule type" value="Genomic_DNA"/>
</dbReference>
<sequence length="114" mass="13009">MQTAAPDHLSDDAARWWRSVNREFQLEPHHLRLLTLACEAWDRGQQARAILDRDGLTYIDRFDAPKARPEVAVERDSRIAFARLLRELDLDLDGPTEPPRAPAITSNRGRSHAS</sequence>
<dbReference type="InterPro" id="IPR006448">
    <property type="entry name" value="Phage_term_ssu_P27"/>
</dbReference>